<organism evidence="2 3">
    <name type="scientific">Ornithobacterium rhinotracheale</name>
    <dbReference type="NCBI Taxonomy" id="28251"/>
    <lineage>
        <taxon>Bacteria</taxon>
        <taxon>Pseudomonadati</taxon>
        <taxon>Bacteroidota</taxon>
        <taxon>Flavobacteriia</taxon>
        <taxon>Flavobacteriales</taxon>
        <taxon>Weeksellaceae</taxon>
        <taxon>Ornithobacterium</taxon>
    </lineage>
</organism>
<evidence type="ECO:0000313" key="3">
    <source>
        <dbReference type="Proteomes" id="UP000287701"/>
    </source>
</evidence>
<feature type="chain" id="PRO_5019445564" description="Lipoprotein" evidence="1">
    <location>
        <begin position="20"/>
        <end position="158"/>
    </location>
</feature>
<dbReference type="EMBL" id="CP035107">
    <property type="protein sequence ID" value="QAR30101.1"/>
    <property type="molecule type" value="Genomic_DNA"/>
</dbReference>
<dbReference type="Pfam" id="PF20050">
    <property type="entry name" value="DUF6452"/>
    <property type="match status" value="1"/>
</dbReference>
<gene>
    <name evidence="2" type="ORF">EQP59_01360</name>
</gene>
<evidence type="ECO:0008006" key="4">
    <source>
        <dbReference type="Google" id="ProtNLM"/>
    </source>
</evidence>
<reference evidence="2 3" key="1">
    <citation type="submission" date="2019-01" db="EMBL/GenBank/DDBJ databases">
        <title>Whole Genome of Ornithobacterium rhinotracheale FARPER-174b.</title>
        <authorList>
            <person name="Tataje-Lavanda L.A."/>
            <person name="Montalvan A."/>
            <person name="Montesinos R."/>
            <person name="Zimic M."/>
            <person name="Fernandez-Sanchez M."/>
            <person name="Fernandez-Diaz M."/>
        </authorList>
    </citation>
    <scope>NUCLEOTIDE SEQUENCE [LARGE SCALE GENOMIC DNA]</scope>
    <source>
        <strain evidence="2 3">FARPER-174b</strain>
    </source>
</reference>
<dbReference type="RefSeq" id="WP_128500608.1">
    <property type="nucleotide sequence ID" value="NZ_CP035107.1"/>
</dbReference>
<dbReference type="Proteomes" id="UP000287701">
    <property type="component" value="Chromosome"/>
</dbReference>
<dbReference type="AlphaFoldDB" id="A0A410JPS5"/>
<sequence>MKKYILGLSVMLFGSLFWACEEDDICTENKTPELIIKLKSATPTQTLDSLYVLRQDSANEFTLITSGAGRDSISVPLPLSPSSETFLIFSRRKSSDQFLDVVKIGYKYSTEYVSKACGFKAVYSNLNATASSHNFIKNIEILQDEIISQNAAHILLTY</sequence>
<evidence type="ECO:0000313" key="2">
    <source>
        <dbReference type="EMBL" id="QAR30101.1"/>
    </source>
</evidence>
<name>A0A410JPS5_ORNRH</name>
<protein>
    <recommendedName>
        <fullName evidence="4">Lipoprotein</fullName>
    </recommendedName>
</protein>
<proteinExistence type="predicted"/>
<dbReference type="OrthoDB" id="663527at2"/>
<dbReference type="InterPro" id="IPR045607">
    <property type="entry name" value="DUF6452"/>
</dbReference>
<feature type="signal peptide" evidence="1">
    <location>
        <begin position="1"/>
        <end position="19"/>
    </location>
</feature>
<keyword evidence="1" id="KW-0732">Signal</keyword>
<accession>A0A410JPS5</accession>
<evidence type="ECO:0000256" key="1">
    <source>
        <dbReference type="SAM" id="SignalP"/>
    </source>
</evidence>